<evidence type="ECO:0000313" key="3">
    <source>
        <dbReference type="Proteomes" id="UP000228621"/>
    </source>
</evidence>
<proteinExistence type="predicted"/>
<feature type="compositionally biased region" description="Low complexity" evidence="1">
    <location>
        <begin position="41"/>
        <end position="53"/>
    </location>
</feature>
<evidence type="ECO:0000313" key="2">
    <source>
        <dbReference type="EMBL" id="PCK31389.1"/>
    </source>
</evidence>
<accession>A0A2A5JPY3</accession>
<comment type="caution">
    <text evidence="2">The sequence shown here is derived from an EMBL/GenBank/DDBJ whole genome shotgun (WGS) entry which is preliminary data.</text>
</comment>
<reference evidence="3" key="1">
    <citation type="journal article" date="2019" name="Genome Announc.">
        <title>Draft Genome Sequence of Pseudoalteromonas piscicida Strain 36Y ROTHPW, an Hypersaline Seawater Isolate from the South Coast of Sonora, Mexico.</title>
        <authorList>
            <person name="Sanchez-Diaz R."/>
            <person name="Molina-Garza Z.J."/>
            <person name="Cruz-Suarez L.E."/>
            <person name="Selvin J."/>
            <person name="Kiran G.S."/>
            <person name="Ibarra-Gamez J.C."/>
            <person name="Gomez-Gil B."/>
            <person name="Galaviz-Silva L."/>
        </authorList>
    </citation>
    <scope>NUCLEOTIDE SEQUENCE [LARGE SCALE GENOMIC DNA]</scope>
    <source>
        <strain evidence="3">36Y_RITHPW</strain>
    </source>
</reference>
<evidence type="ECO:0000256" key="1">
    <source>
        <dbReference type="SAM" id="MobiDB-lite"/>
    </source>
</evidence>
<feature type="region of interest" description="Disordered" evidence="1">
    <location>
        <begin position="1"/>
        <end position="59"/>
    </location>
</feature>
<feature type="compositionally biased region" description="Basic and acidic residues" evidence="1">
    <location>
        <begin position="9"/>
        <end position="26"/>
    </location>
</feature>
<sequence>MMSSNQKGITEKMKARHLSKAEKERVYGGSLGVIKDDPRSSSRPSYHLSSLPSGSRKVK</sequence>
<protein>
    <submittedName>
        <fullName evidence="2">Uncharacterized protein</fullName>
    </submittedName>
</protein>
<dbReference type="Proteomes" id="UP000228621">
    <property type="component" value="Unassembled WGS sequence"/>
</dbReference>
<name>A0A2A5JPY3_PSEO7</name>
<dbReference type="EMBL" id="NKHF01000055">
    <property type="protein sequence ID" value="PCK31389.1"/>
    <property type="molecule type" value="Genomic_DNA"/>
</dbReference>
<organism evidence="2 3">
    <name type="scientific">Pseudoalteromonas piscicida</name>
    <dbReference type="NCBI Taxonomy" id="43662"/>
    <lineage>
        <taxon>Bacteria</taxon>
        <taxon>Pseudomonadati</taxon>
        <taxon>Pseudomonadota</taxon>
        <taxon>Gammaproteobacteria</taxon>
        <taxon>Alteromonadales</taxon>
        <taxon>Pseudoalteromonadaceae</taxon>
        <taxon>Pseudoalteromonas</taxon>
    </lineage>
</organism>
<keyword evidence="3" id="KW-1185">Reference proteome</keyword>
<gene>
    <name evidence="2" type="ORF">CEX98_12125</name>
</gene>
<dbReference type="AlphaFoldDB" id="A0A2A5JPY3"/>